<evidence type="ECO:0000313" key="2">
    <source>
        <dbReference type="Proteomes" id="UP001589733"/>
    </source>
</evidence>
<gene>
    <name evidence="1" type="ORF">ACFFLM_23370</name>
</gene>
<name>A0ABV6B558_9DEIO</name>
<keyword evidence="2" id="KW-1185">Reference proteome</keyword>
<dbReference type="Proteomes" id="UP001589733">
    <property type="component" value="Unassembled WGS sequence"/>
</dbReference>
<reference evidence="1 2" key="1">
    <citation type="submission" date="2024-09" db="EMBL/GenBank/DDBJ databases">
        <authorList>
            <person name="Sun Q."/>
            <person name="Mori K."/>
        </authorList>
    </citation>
    <scope>NUCLEOTIDE SEQUENCE [LARGE SCALE GENOMIC DNA]</scope>
    <source>
        <strain evidence="1 2">JCM 13503</strain>
    </source>
</reference>
<evidence type="ECO:0000313" key="1">
    <source>
        <dbReference type="EMBL" id="MFB9994894.1"/>
    </source>
</evidence>
<accession>A0ABV6B558</accession>
<organism evidence="1 2">
    <name type="scientific">Deinococcus oregonensis</name>
    <dbReference type="NCBI Taxonomy" id="1805970"/>
    <lineage>
        <taxon>Bacteria</taxon>
        <taxon>Thermotogati</taxon>
        <taxon>Deinococcota</taxon>
        <taxon>Deinococci</taxon>
        <taxon>Deinococcales</taxon>
        <taxon>Deinococcaceae</taxon>
        <taxon>Deinococcus</taxon>
    </lineage>
</organism>
<comment type="caution">
    <text evidence="1">The sequence shown here is derived from an EMBL/GenBank/DDBJ whole genome shotgun (WGS) entry which is preliminary data.</text>
</comment>
<sequence>MDVNQLEYLTIPKLPYREVTFEALGSYRGRSRQLRVQLFALDSRPNCPLVTDSDGNSSGALLCEGQGGGKDLTELLLFSGQSQPIFLKNPVLDQAVRGGTLYLGARILEGQLAADEWVKISSIRFRGRL</sequence>
<dbReference type="RefSeq" id="WP_380016290.1">
    <property type="nucleotide sequence ID" value="NZ_JBHLYR010000067.1"/>
</dbReference>
<protein>
    <submittedName>
        <fullName evidence="1">Uncharacterized protein</fullName>
    </submittedName>
</protein>
<proteinExistence type="predicted"/>
<dbReference type="EMBL" id="JBHLYR010000067">
    <property type="protein sequence ID" value="MFB9994894.1"/>
    <property type="molecule type" value="Genomic_DNA"/>
</dbReference>